<keyword evidence="2" id="KW-1185">Reference proteome</keyword>
<dbReference type="Proteomes" id="UP001314170">
    <property type="component" value="Unassembled WGS sequence"/>
</dbReference>
<accession>A0AAV1RTX1</accession>
<evidence type="ECO:0000313" key="2">
    <source>
        <dbReference type="Proteomes" id="UP001314170"/>
    </source>
</evidence>
<dbReference type="AlphaFoldDB" id="A0AAV1RTX1"/>
<dbReference type="EMBL" id="CAWUPB010001156">
    <property type="protein sequence ID" value="CAK7338908.1"/>
    <property type="molecule type" value="Genomic_DNA"/>
</dbReference>
<evidence type="ECO:0000313" key="1">
    <source>
        <dbReference type="EMBL" id="CAK7338908.1"/>
    </source>
</evidence>
<comment type="caution">
    <text evidence="1">The sequence shown here is derived from an EMBL/GenBank/DDBJ whole genome shotgun (WGS) entry which is preliminary data.</text>
</comment>
<dbReference type="Gene3D" id="3.80.10.10">
    <property type="entry name" value="Ribonuclease Inhibitor"/>
    <property type="match status" value="1"/>
</dbReference>
<proteinExistence type="predicted"/>
<gene>
    <name evidence="1" type="ORF">DCAF_LOCUS13956</name>
</gene>
<protein>
    <submittedName>
        <fullName evidence="1">Uncharacterized protein</fullName>
    </submittedName>
</protein>
<dbReference type="InterPro" id="IPR032675">
    <property type="entry name" value="LRR_dom_sf"/>
</dbReference>
<reference evidence="1 2" key="1">
    <citation type="submission" date="2024-01" db="EMBL/GenBank/DDBJ databases">
        <authorList>
            <person name="Waweru B."/>
        </authorList>
    </citation>
    <scope>NUCLEOTIDE SEQUENCE [LARGE SCALE GENOMIC DNA]</scope>
</reference>
<sequence length="176" mass="20153">MNNTNTQLKARDKLLLLFKELEKLLGCQGWNRMDSGGVAKCGLKELVLDTKSYYGLPPTVFSADALMVLRLSGCSLRGPHRMINWPSVREFYRDKVFYNEDIIWNLKLTCPLIEKFSLVCCSGASRMIKLSGFSKLDLRGSPIAKIKNNLPSLQIINYNQRRWECQIDLIGKWDGF</sequence>
<organism evidence="1 2">
    <name type="scientific">Dovyalis caffra</name>
    <dbReference type="NCBI Taxonomy" id="77055"/>
    <lineage>
        <taxon>Eukaryota</taxon>
        <taxon>Viridiplantae</taxon>
        <taxon>Streptophyta</taxon>
        <taxon>Embryophyta</taxon>
        <taxon>Tracheophyta</taxon>
        <taxon>Spermatophyta</taxon>
        <taxon>Magnoliopsida</taxon>
        <taxon>eudicotyledons</taxon>
        <taxon>Gunneridae</taxon>
        <taxon>Pentapetalae</taxon>
        <taxon>rosids</taxon>
        <taxon>fabids</taxon>
        <taxon>Malpighiales</taxon>
        <taxon>Salicaceae</taxon>
        <taxon>Flacourtieae</taxon>
        <taxon>Dovyalis</taxon>
    </lineage>
</organism>
<dbReference type="SUPFAM" id="SSF52047">
    <property type="entry name" value="RNI-like"/>
    <property type="match status" value="1"/>
</dbReference>
<name>A0AAV1RTX1_9ROSI</name>